<dbReference type="EMBL" id="JAPEUY010000010">
    <property type="protein sequence ID" value="KAJ4369072.1"/>
    <property type="molecule type" value="Genomic_DNA"/>
</dbReference>
<dbReference type="OrthoDB" id="5419608at2759"/>
<feature type="region of interest" description="Disordered" evidence="1">
    <location>
        <begin position="84"/>
        <end position="225"/>
    </location>
</feature>
<reference evidence="2" key="1">
    <citation type="submission" date="2022-10" db="EMBL/GenBank/DDBJ databases">
        <title>Tapping the CABI collections for fungal endophytes: first genome assemblies for Collariella, Neodidymelliopsis, Ascochyta clinopodiicola, Didymella pomorum, Didymosphaeria variabile, Neocosmospora piperis and Neocucurbitaria cava.</title>
        <authorList>
            <person name="Hill R."/>
        </authorList>
    </citation>
    <scope>NUCLEOTIDE SEQUENCE</scope>
    <source>
        <strain evidence="2">IMI 356814</strain>
    </source>
</reference>
<name>A0A9W8Y6S8_9PLEO</name>
<dbReference type="Proteomes" id="UP001140560">
    <property type="component" value="Unassembled WGS sequence"/>
</dbReference>
<feature type="compositionally biased region" description="Low complexity" evidence="1">
    <location>
        <begin position="100"/>
        <end position="109"/>
    </location>
</feature>
<keyword evidence="3" id="KW-1185">Reference proteome</keyword>
<proteinExistence type="predicted"/>
<evidence type="ECO:0000313" key="3">
    <source>
        <dbReference type="Proteomes" id="UP001140560"/>
    </source>
</evidence>
<evidence type="ECO:0000256" key="1">
    <source>
        <dbReference type="SAM" id="MobiDB-lite"/>
    </source>
</evidence>
<protein>
    <submittedName>
        <fullName evidence="2">Uncharacterized protein</fullName>
    </submittedName>
</protein>
<evidence type="ECO:0000313" key="2">
    <source>
        <dbReference type="EMBL" id="KAJ4369072.1"/>
    </source>
</evidence>
<comment type="caution">
    <text evidence="2">The sequence shown here is derived from an EMBL/GenBank/DDBJ whole genome shotgun (WGS) entry which is preliminary data.</text>
</comment>
<dbReference type="AlphaFoldDB" id="A0A9W8Y6S8"/>
<feature type="compositionally biased region" description="Low complexity" evidence="1">
    <location>
        <begin position="118"/>
        <end position="139"/>
    </location>
</feature>
<feature type="compositionally biased region" description="Low complexity" evidence="1">
    <location>
        <begin position="149"/>
        <end position="158"/>
    </location>
</feature>
<sequence>MTAPMAMHDPKPIMAPALYHTHSSNRARGKRTSYTSLHSVAEVTEPDEDMESPVLGRNQGTPPRQTMRRLSTPLHMEMPPVPEVATIKRKPVPTSPTPTSPAAGAASRSLLRPPLTMANNSGSSSSGMAVSSASNSSRGSRGHEEFHSSDSPISPLSSHAPPQNPFAGGYDYLEDYGPEYSHSGGYLDHHEDVGLYGGHRSLDRYPDPSPPRKSSKTEWPLKNMVGSVHKRTRSPMWDRVYER</sequence>
<feature type="region of interest" description="Disordered" evidence="1">
    <location>
        <begin position="42"/>
        <end position="69"/>
    </location>
</feature>
<accession>A0A9W8Y6S8</accession>
<gene>
    <name evidence="2" type="ORF">N0V83_006155</name>
</gene>
<organism evidence="2 3">
    <name type="scientific">Neocucurbitaria cava</name>
    <dbReference type="NCBI Taxonomy" id="798079"/>
    <lineage>
        <taxon>Eukaryota</taxon>
        <taxon>Fungi</taxon>
        <taxon>Dikarya</taxon>
        <taxon>Ascomycota</taxon>
        <taxon>Pezizomycotina</taxon>
        <taxon>Dothideomycetes</taxon>
        <taxon>Pleosporomycetidae</taxon>
        <taxon>Pleosporales</taxon>
        <taxon>Pleosporineae</taxon>
        <taxon>Cucurbitariaceae</taxon>
        <taxon>Neocucurbitaria</taxon>
    </lineage>
</organism>